<comment type="caution">
    <text evidence="1">The sequence shown here is derived from an EMBL/GenBank/DDBJ whole genome shotgun (WGS) entry which is preliminary data.</text>
</comment>
<evidence type="ECO:0000313" key="1">
    <source>
        <dbReference type="EMBL" id="CAI9561356.1"/>
    </source>
</evidence>
<proteinExistence type="predicted"/>
<name>A0ABN9CML7_9NEOB</name>
<accession>A0ABN9CML7</accession>
<dbReference type="EMBL" id="CATNWA010011226">
    <property type="protein sequence ID" value="CAI9561356.1"/>
    <property type="molecule type" value="Genomic_DNA"/>
</dbReference>
<feature type="non-terminal residue" evidence="1">
    <location>
        <position position="45"/>
    </location>
</feature>
<protein>
    <submittedName>
        <fullName evidence="1">Uncharacterized protein</fullName>
    </submittedName>
</protein>
<reference evidence="1" key="1">
    <citation type="submission" date="2023-05" db="EMBL/GenBank/DDBJ databases">
        <authorList>
            <person name="Stuckert A."/>
        </authorList>
    </citation>
    <scope>NUCLEOTIDE SEQUENCE</scope>
</reference>
<sequence>MPPVSAHQCHKPVPVISTGQCHLSVPYECCLLVPISDACQCPQVM</sequence>
<dbReference type="Proteomes" id="UP001162483">
    <property type="component" value="Unassembled WGS sequence"/>
</dbReference>
<gene>
    <name evidence="1" type="ORF">SPARVUS_LOCUS5417466</name>
</gene>
<evidence type="ECO:0000313" key="2">
    <source>
        <dbReference type="Proteomes" id="UP001162483"/>
    </source>
</evidence>
<keyword evidence="2" id="KW-1185">Reference proteome</keyword>
<organism evidence="1 2">
    <name type="scientific">Staurois parvus</name>
    <dbReference type="NCBI Taxonomy" id="386267"/>
    <lineage>
        <taxon>Eukaryota</taxon>
        <taxon>Metazoa</taxon>
        <taxon>Chordata</taxon>
        <taxon>Craniata</taxon>
        <taxon>Vertebrata</taxon>
        <taxon>Euteleostomi</taxon>
        <taxon>Amphibia</taxon>
        <taxon>Batrachia</taxon>
        <taxon>Anura</taxon>
        <taxon>Neobatrachia</taxon>
        <taxon>Ranoidea</taxon>
        <taxon>Ranidae</taxon>
        <taxon>Staurois</taxon>
    </lineage>
</organism>